<organism evidence="2 3">
    <name type="scientific">Sphingomonas mollis</name>
    <dbReference type="NCBI Taxonomy" id="2795726"/>
    <lineage>
        <taxon>Bacteria</taxon>
        <taxon>Pseudomonadati</taxon>
        <taxon>Pseudomonadota</taxon>
        <taxon>Alphaproteobacteria</taxon>
        <taxon>Sphingomonadales</taxon>
        <taxon>Sphingomonadaceae</taxon>
        <taxon>Sphingomonas</taxon>
    </lineage>
</organism>
<comment type="caution">
    <text evidence="2">The sequence shown here is derived from an EMBL/GenBank/DDBJ whole genome shotgun (WGS) entry which is preliminary data.</text>
</comment>
<evidence type="ECO:0000313" key="2">
    <source>
        <dbReference type="EMBL" id="MBJ6121744.1"/>
    </source>
</evidence>
<dbReference type="PANTHER" id="PTHR30451:SF5">
    <property type="entry name" value="SLR0019 PROTEIN"/>
    <property type="match status" value="1"/>
</dbReference>
<feature type="chain" id="PRO_5047210794" description="Fimbrial biogenesis outer membrane usher protein" evidence="1">
    <location>
        <begin position="33"/>
        <end position="831"/>
    </location>
</feature>
<keyword evidence="1" id="KW-0732">Signal</keyword>
<accession>A0ABS0XNZ1</accession>
<dbReference type="PANTHER" id="PTHR30451">
    <property type="entry name" value="OUTER MEMBRANE USHER PROTEIN"/>
    <property type="match status" value="1"/>
</dbReference>
<evidence type="ECO:0008006" key="4">
    <source>
        <dbReference type="Google" id="ProtNLM"/>
    </source>
</evidence>
<dbReference type="RefSeq" id="WP_199036875.1">
    <property type="nucleotide sequence ID" value="NZ_JAELXS010000004.1"/>
</dbReference>
<dbReference type="Proteomes" id="UP000640426">
    <property type="component" value="Unassembled WGS sequence"/>
</dbReference>
<name>A0ABS0XNZ1_9SPHN</name>
<evidence type="ECO:0000256" key="1">
    <source>
        <dbReference type="SAM" id="SignalP"/>
    </source>
</evidence>
<evidence type="ECO:0000313" key="3">
    <source>
        <dbReference type="Proteomes" id="UP000640426"/>
    </source>
</evidence>
<protein>
    <recommendedName>
        <fullName evidence="4">Fimbrial biogenesis outer membrane usher protein</fullName>
    </recommendedName>
</protein>
<feature type="signal peptide" evidence="1">
    <location>
        <begin position="1"/>
        <end position="32"/>
    </location>
</feature>
<dbReference type="EMBL" id="JAELXS010000004">
    <property type="protein sequence ID" value="MBJ6121744.1"/>
    <property type="molecule type" value="Genomic_DNA"/>
</dbReference>
<keyword evidence="3" id="KW-1185">Reference proteome</keyword>
<sequence length="831" mass="88757">MSRLRQPAAGDLSRTAVCCALAAAQMAAPAAAQVQVAMIDQPQPQAGASPLGRIKPVRTPLEVSLKLNGKFLGTISIAVDAKGDGEIDARRLTALIAPVIERRMLTELEGRIAGRPRVDFTELDIPGLKIRFDSLALEVAATLAPDATLPAALRLQPQPDVPVPSSYVPAAPFAAGVNVAATQRYVHGGPASGFARVRADLNGIANIGGFGGVTLTGGASYNGERWLRREIRATRDSFDQALRMTVGEFTPSSTSFQGSGRILGIGIERAYSTIRPFQNTRPIGRRDFTLERASSVDVIVNQIRVQTIRLEAGRYDIGDFPLATGPNQVQLVVEDVGGRREIVDFNVFNSSSLLTRGTTEFGASAGVRDRGRFQYGLSPAATGYAYHGISDMLTVGVDGQSTSRAGQIGGVVVVGNRLGFVQVEGAASMDYRRGGMGYAASVDYRGDFSLREASDLRVNASAIYRSVSFQDAFAREARNSQALQTAALVQWQAPFDISLGIGGGYTKVRKPGFDVRRIDLSLGRSFGRIGLNMTATRTMSRDPRSDEDRIAVGLSLRLGRRDYADARYDSGRGRTEVEVSRTSEGRLGEVSGAVRYTRDRGETAASGRLAYINNRFDLVVNHNRLETAGPGGRTSNTSDWNLRSLIGFAGGTFAVGRSVDDAFVIAPLHETLSGSKAQIMSGDRVIARSGWFGPALVPVNRAYGIGRYDVKVDPLPDGYDLGAGNIEIFPGYGSGYRSMIGSDASRIAVGVLASPDGPLALATGTIVPVDTALAKGWKDRGFFTNRAGRFVADRLAPGRYRLMIAGHSPAEFEIKAKTKGIVDVGVLRVGR</sequence>
<proteinExistence type="predicted"/>
<gene>
    <name evidence="2" type="ORF">JAO74_08070</name>
</gene>
<reference evidence="3" key="1">
    <citation type="submission" date="2020-12" db="EMBL/GenBank/DDBJ databases">
        <title>Hymenobacter sp.</title>
        <authorList>
            <person name="Kim M.K."/>
        </authorList>
    </citation>
    <scope>NUCLEOTIDE SEQUENCE [LARGE SCALE GENOMIC DNA]</scope>
    <source>
        <strain evidence="3">BT553</strain>
    </source>
</reference>
<dbReference type="InterPro" id="IPR000015">
    <property type="entry name" value="Fimb_usher"/>
</dbReference>